<dbReference type="PANTHER" id="PTHR24287">
    <property type="entry name" value="P450, PUTATIVE (EUROFUNG)-RELATED"/>
    <property type="match status" value="1"/>
</dbReference>
<dbReference type="AlphaFoldDB" id="A0A319CS66"/>
<keyword evidence="3" id="KW-0479">Metal-binding</keyword>
<keyword evidence="5" id="KW-0408">Iron</keyword>
<keyword evidence="6" id="KW-0503">Monooxygenase</keyword>
<dbReference type="InterPro" id="IPR001128">
    <property type="entry name" value="Cyt_P450"/>
</dbReference>
<feature type="transmembrane region" description="Helical" evidence="7">
    <location>
        <begin position="12"/>
        <end position="30"/>
    </location>
</feature>
<proteinExistence type="inferred from homology"/>
<evidence type="ECO:0000256" key="6">
    <source>
        <dbReference type="ARBA" id="ARBA00023033"/>
    </source>
</evidence>
<dbReference type="EMBL" id="KZ821674">
    <property type="protein sequence ID" value="PYH87101.1"/>
    <property type="molecule type" value="Genomic_DNA"/>
</dbReference>
<sequence length="518" mass="58944">MDTIKWDLVDLRLWHLVLTLSLPWWILIYLKKRRQNEADELFGQQHGCQPIVRKLPYKWPLGLDVFKSQYDALARGKLLAYQADYFQQFQVGQTFEIRLLGRVGYFTMDPKNLEFMLQTRFDDWELGNSRDALLPMIGTGIFTQDGLAWKHSRQLLRRQFVRIQSQDTEIFDRPIDDLISTLRSCPGDIVDLQPAFFQFTLATTILLIFGEASVGPGLAPSDHARFAPAFDYTSLISAMRIRLADWCWAYNPRAYRDACGVVRQYATHYVNHALDDLRANGEESAATRHPFILDLLKELRSPGLVRDQLLNVLIAERDTTACLMSWACYQLVRHPASLERLRQETQSITKGEKQLTRTLINKMTYLRYALNETNRLYTQIPVNVRLARRTTYLPRGGGPSGAAPLLIPKGTGVGFSAYHMHRSQAIYGPDAEAFRLERWAGPELKNLGFAFMPFHGEPRICLGKDFALTEASFGLIRLIQAFPKIRKALDAADVAPGQETQTLTLVVSSAEGCKVQLG</sequence>
<evidence type="ECO:0000313" key="8">
    <source>
        <dbReference type="EMBL" id="PYH87101.1"/>
    </source>
</evidence>
<dbReference type="GO" id="GO:0016712">
    <property type="term" value="F:oxidoreductase activity, acting on paired donors, with incorporation or reduction of molecular oxygen, reduced flavin or flavoprotein as one donor, and incorporation of one atom of oxygen"/>
    <property type="evidence" value="ECO:0007669"/>
    <property type="project" value="InterPro"/>
</dbReference>
<dbReference type="STRING" id="1448315.A0A319CS66"/>
<evidence type="ECO:0000256" key="1">
    <source>
        <dbReference type="ARBA" id="ARBA00001971"/>
    </source>
</evidence>
<organism evidence="8 9">
    <name type="scientific">Aspergillus uvarum CBS 121591</name>
    <dbReference type="NCBI Taxonomy" id="1448315"/>
    <lineage>
        <taxon>Eukaryota</taxon>
        <taxon>Fungi</taxon>
        <taxon>Dikarya</taxon>
        <taxon>Ascomycota</taxon>
        <taxon>Pezizomycotina</taxon>
        <taxon>Eurotiomycetes</taxon>
        <taxon>Eurotiomycetidae</taxon>
        <taxon>Eurotiales</taxon>
        <taxon>Aspergillaceae</taxon>
        <taxon>Aspergillus</taxon>
        <taxon>Aspergillus subgen. Circumdati</taxon>
    </lineage>
</organism>
<protein>
    <submittedName>
        <fullName evidence="8">N-alkane-inducible cytochrome P450</fullName>
    </submittedName>
</protein>
<gene>
    <name evidence="8" type="ORF">BO82DRAFT_408245</name>
</gene>
<reference evidence="8 9" key="1">
    <citation type="submission" date="2016-12" db="EMBL/GenBank/DDBJ databases">
        <title>The genomes of Aspergillus section Nigri reveals drivers in fungal speciation.</title>
        <authorList>
            <consortium name="DOE Joint Genome Institute"/>
            <person name="Vesth T.C."/>
            <person name="Nybo J."/>
            <person name="Theobald S."/>
            <person name="Brandl J."/>
            <person name="Frisvad J.C."/>
            <person name="Nielsen K.F."/>
            <person name="Lyhne E.K."/>
            <person name="Kogle M.E."/>
            <person name="Kuo A."/>
            <person name="Riley R."/>
            <person name="Clum A."/>
            <person name="Nolan M."/>
            <person name="Lipzen A."/>
            <person name="Salamov A."/>
            <person name="Henrissat B."/>
            <person name="Wiebenga A."/>
            <person name="De Vries R.P."/>
            <person name="Grigoriev I.V."/>
            <person name="Mortensen U.H."/>
            <person name="Andersen M.R."/>
            <person name="Baker S.E."/>
        </authorList>
    </citation>
    <scope>NUCLEOTIDE SEQUENCE [LARGE SCALE GENOMIC DNA]</scope>
    <source>
        <strain evidence="8 9">CBS 121591</strain>
    </source>
</reference>
<keyword evidence="7" id="KW-0812">Transmembrane</keyword>
<dbReference type="Proteomes" id="UP000248340">
    <property type="component" value="Unassembled WGS sequence"/>
</dbReference>
<keyword evidence="7" id="KW-0472">Membrane</keyword>
<dbReference type="PANTHER" id="PTHR24287:SF18">
    <property type="entry name" value="CYTOCHROME P450 MONOOXYGENASE APDE-RELATED"/>
    <property type="match status" value="1"/>
</dbReference>
<dbReference type="GO" id="GO:0020037">
    <property type="term" value="F:heme binding"/>
    <property type="evidence" value="ECO:0007669"/>
    <property type="project" value="InterPro"/>
</dbReference>
<dbReference type="GO" id="GO:0005506">
    <property type="term" value="F:iron ion binding"/>
    <property type="evidence" value="ECO:0007669"/>
    <property type="project" value="InterPro"/>
</dbReference>
<dbReference type="PRINTS" id="PR01239">
    <property type="entry name" value="EP450IICYP52"/>
</dbReference>
<evidence type="ECO:0000256" key="5">
    <source>
        <dbReference type="ARBA" id="ARBA00023004"/>
    </source>
</evidence>
<dbReference type="InterPro" id="IPR036396">
    <property type="entry name" value="Cyt_P450_sf"/>
</dbReference>
<dbReference type="PRINTS" id="PR00385">
    <property type="entry name" value="P450"/>
</dbReference>
<keyword evidence="9" id="KW-1185">Reference proteome</keyword>
<dbReference type="CDD" id="cd11063">
    <property type="entry name" value="CYP52"/>
    <property type="match status" value="1"/>
</dbReference>
<comment type="similarity">
    <text evidence="2">Belongs to the cytochrome P450 family.</text>
</comment>
<keyword evidence="7" id="KW-1133">Transmembrane helix</keyword>
<dbReference type="InterPro" id="IPR047146">
    <property type="entry name" value="Cyt_P450_E_CYP52_fungi"/>
</dbReference>
<evidence type="ECO:0000256" key="3">
    <source>
        <dbReference type="ARBA" id="ARBA00022723"/>
    </source>
</evidence>
<dbReference type="VEuPathDB" id="FungiDB:BO82DRAFT_408245"/>
<dbReference type="RefSeq" id="XP_025497301.1">
    <property type="nucleotide sequence ID" value="XM_025639678.1"/>
</dbReference>
<dbReference type="InterPro" id="IPR002974">
    <property type="entry name" value="Cyt_P450_E_CYP52_ascomycetes"/>
</dbReference>
<evidence type="ECO:0000256" key="7">
    <source>
        <dbReference type="SAM" id="Phobius"/>
    </source>
</evidence>
<dbReference type="GeneID" id="37142420"/>
<dbReference type="Pfam" id="PF00067">
    <property type="entry name" value="p450"/>
    <property type="match status" value="1"/>
</dbReference>
<dbReference type="OrthoDB" id="1470350at2759"/>
<dbReference type="Gene3D" id="1.10.630.10">
    <property type="entry name" value="Cytochrome P450"/>
    <property type="match status" value="1"/>
</dbReference>
<comment type="cofactor">
    <cofactor evidence="1">
        <name>heme</name>
        <dbReference type="ChEBI" id="CHEBI:30413"/>
    </cofactor>
</comment>
<dbReference type="SUPFAM" id="SSF48264">
    <property type="entry name" value="Cytochrome P450"/>
    <property type="match status" value="1"/>
</dbReference>
<name>A0A319CS66_9EURO</name>
<evidence type="ECO:0000313" key="9">
    <source>
        <dbReference type="Proteomes" id="UP000248340"/>
    </source>
</evidence>
<evidence type="ECO:0000256" key="4">
    <source>
        <dbReference type="ARBA" id="ARBA00023002"/>
    </source>
</evidence>
<accession>A0A319CS66</accession>
<evidence type="ECO:0000256" key="2">
    <source>
        <dbReference type="ARBA" id="ARBA00010617"/>
    </source>
</evidence>
<keyword evidence="4" id="KW-0560">Oxidoreductase</keyword>